<dbReference type="InterPro" id="IPR016897">
    <property type="entry name" value="SKP1"/>
</dbReference>
<evidence type="ECO:0000313" key="8">
    <source>
        <dbReference type="Proteomes" id="UP000323000"/>
    </source>
</evidence>
<organism evidence="7 8">
    <name type="scientific">Acer yangbiense</name>
    <dbReference type="NCBI Taxonomy" id="1000413"/>
    <lineage>
        <taxon>Eukaryota</taxon>
        <taxon>Viridiplantae</taxon>
        <taxon>Streptophyta</taxon>
        <taxon>Embryophyta</taxon>
        <taxon>Tracheophyta</taxon>
        <taxon>Spermatophyta</taxon>
        <taxon>Magnoliopsida</taxon>
        <taxon>eudicotyledons</taxon>
        <taxon>Gunneridae</taxon>
        <taxon>Pentapetalae</taxon>
        <taxon>rosids</taxon>
        <taxon>malvids</taxon>
        <taxon>Sapindales</taxon>
        <taxon>Sapindaceae</taxon>
        <taxon>Hippocastanoideae</taxon>
        <taxon>Acereae</taxon>
        <taxon>Acer</taxon>
    </lineage>
</organism>
<dbReference type="Pfam" id="PF03931">
    <property type="entry name" value="Skp1_POZ"/>
    <property type="match status" value="1"/>
</dbReference>
<keyword evidence="5" id="KW-1133">Transmembrane helix</keyword>
<evidence type="ECO:0000256" key="1">
    <source>
        <dbReference type="ARBA" id="ARBA00004906"/>
    </source>
</evidence>
<evidence type="ECO:0000313" key="7">
    <source>
        <dbReference type="EMBL" id="TXG71457.1"/>
    </source>
</evidence>
<keyword evidence="5" id="KW-0812">Transmembrane</keyword>
<feature type="domain" description="SKP1 component POZ" evidence="6">
    <location>
        <begin position="142"/>
        <end position="196"/>
    </location>
</feature>
<dbReference type="GO" id="GO:0006511">
    <property type="term" value="P:ubiquitin-dependent protein catabolic process"/>
    <property type="evidence" value="ECO:0007669"/>
    <property type="project" value="InterPro"/>
</dbReference>
<dbReference type="GO" id="GO:0016567">
    <property type="term" value="P:protein ubiquitination"/>
    <property type="evidence" value="ECO:0007669"/>
    <property type="project" value="UniProtKB-UniPathway"/>
</dbReference>
<gene>
    <name evidence="7" type="ORF">EZV62_000036</name>
</gene>
<dbReference type="SUPFAM" id="SSF81382">
    <property type="entry name" value="Skp1 dimerisation domain-like"/>
    <property type="match status" value="1"/>
</dbReference>
<sequence length="268" mass="30625">MEQQQNYSTKTDAEIEHLRKVVKVSDIIVGYLTEGYCSVARKQSIVGIYLSRSRSRWVNLFLFDFAFDVFLGCFLNFFALMLIDDMFLLVALSNRNPETLRSVLRSRSGKKDPQETLPENPGAAIHPPDVKKDPQGAFTSRKIFLKSSDGDEFVVDEEVALESQFLQFATEYDCAIELPYVTSKMLSKAMEYCKKHIESRTRAVDDDLKAWDAEFVKVDQATLFDLIRAAHHLIIKSLSELTCKISVDMCKGKTREELDEMLKLLLLV</sequence>
<dbReference type="InterPro" id="IPR016073">
    <property type="entry name" value="Skp1_comp_POZ"/>
</dbReference>
<evidence type="ECO:0000256" key="2">
    <source>
        <dbReference type="ARBA" id="ARBA00009993"/>
    </source>
</evidence>
<name>A0A5C7IPY7_9ROSI</name>
<proteinExistence type="inferred from homology"/>
<dbReference type="InterPro" id="IPR011333">
    <property type="entry name" value="SKP1/BTB/POZ_sf"/>
</dbReference>
<comment type="pathway">
    <text evidence="1">Protein modification; protein ubiquitination.</text>
</comment>
<evidence type="ECO:0000259" key="6">
    <source>
        <dbReference type="Pfam" id="PF03931"/>
    </source>
</evidence>
<dbReference type="OrthoDB" id="10448110at2759"/>
<feature type="transmembrane region" description="Helical" evidence="5">
    <location>
        <begin position="60"/>
        <end position="83"/>
    </location>
</feature>
<dbReference type="SUPFAM" id="SSF54695">
    <property type="entry name" value="POZ domain"/>
    <property type="match status" value="1"/>
</dbReference>
<keyword evidence="3" id="KW-0833">Ubl conjugation pathway</keyword>
<keyword evidence="5" id="KW-0472">Membrane</keyword>
<evidence type="ECO:0000256" key="5">
    <source>
        <dbReference type="SAM" id="Phobius"/>
    </source>
</evidence>
<dbReference type="InterPro" id="IPR001232">
    <property type="entry name" value="SKP1-like"/>
</dbReference>
<protein>
    <recommendedName>
        <fullName evidence="6">SKP1 component POZ domain-containing protein</fullName>
    </recommendedName>
</protein>
<dbReference type="SMART" id="SM00512">
    <property type="entry name" value="Skp1"/>
    <property type="match status" value="1"/>
</dbReference>
<evidence type="ECO:0000256" key="4">
    <source>
        <dbReference type="SAM" id="MobiDB-lite"/>
    </source>
</evidence>
<reference evidence="8" key="1">
    <citation type="journal article" date="2019" name="Gigascience">
        <title>De novo genome assembly of the endangered Acer yangbiense, a plant species with extremely small populations endemic to Yunnan Province, China.</title>
        <authorList>
            <person name="Yang J."/>
            <person name="Wariss H.M."/>
            <person name="Tao L."/>
            <person name="Zhang R."/>
            <person name="Yun Q."/>
            <person name="Hollingsworth P."/>
            <person name="Dao Z."/>
            <person name="Luo G."/>
            <person name="Guo H."/>
            <person name="Ma Y."/>
            <person name="Sun W."/>
        </authorList>
    </citation>
    <scope>NUCLEOTIDE SEQUENCE [LARGE SCALE GENOMIC DNA]</scope>
    <source>
        <strain evidence="8">cv. Malutang</strain>
    </source>
</reference>
<dbReference type="CDD" id="cd18322">
    <property type="entry name" value="BTB_POZ_SKP1"/>
    <property type="match status" value="1"/>
</dbReference>
<dbReference type="InterPro" id="IPR036296">
    <property type="entry name" value="SKP1-like_dim_sf"/>
</dbReference>
<dbReference type="Gene3D" id="3.30.710.10">
    <property type="entry name" value="Potassium Channel Kv1.1, Chain A"/>
    <property type="match status" value="1"/>
</dbReference>
<accession>A0A5C7IPY7</accession>
<evidence type="ECO:0000256" key="3">
    <source>
        <dbReference type="ARBA" id="ARBA00022786"/>
    </source>
</evidence>
<dbReference type="AlphaFoldDB" id="A0A5C7IPY7"/>
<dbReference type="UniPathway" id="UPA00143"/>
<comment type="caution">
    <text evidence="7">The sequence shown here is derived from an EMBL/GenBank/DDBJ whole genome shotgun (WGS) entry which is preliminary data.</text>
</comment>
<dbReference type="Proteomes" id="UP000323000">
    <property type="component" value="Chromosome 1"/>
</dbReference>
<dbReference type="EMBL" id="VAHF01000001">
    <property type="protein sequence ID" value="TXG71457.1"/>
    <property type="molecule type" value="Genomic_DNA"/>
</dbReference>
<dbReference type="PANTHER" id="PTHR11165">
    <property type="entry name" value="SKP1"/>
    <property type="match status" value="1"/>
</dbReference>
<comment type="similarity">
    <text evidence="2">Belongs to the SKP1 family.</text>
</comment>
<keyword evidence="8" id="KW-1185">Reference proteome</keyword>
<feature type="region of interest" description="Disordered" evidence="4">
    <location>
        <begin position="103"/>
        <end position="130"/>
    </location>
</feature>
<dbReference type="GO" id="GO:0009867">
    <property type="term" value="P:jasmonic acid mediated signaling pathway"/>
    <property type="evidence" value="ECO:0007669"/>
    <property type="project" value="UniProtKB-ARBA"/>
</dbReference>